<dbReference type="GO" id="GO:0006511">
    <property type="term" value="P:ubiquitin-dependent protein catabolic process"/>
    <property type="evidence" value="ECO:0007669"/>
    <property type="project" value="TreeGrafter"/>
</dbReference>
<evidence type="ECO:0000256" key="3">
    <source>
        <dbReference type="ARBA" id="ARBA00012485"/>
    </source>
</evidence>
<feature type="compositionally biased region" description="Acidic residues" evidence="7">
    <location>
        <begin position="1942"/>
        <end position="1956"/>
    </location>
</feature>
<dbReference type="InterPro" id="IPR035983">
    <property type="entry name" value="Hect_E3_ubiquitin_ligase"/>
</dbReference>
<organism evidence="9 10">
    <name type="scientific">Giardia intestinalis (strain P15)</name>
    <name type="common">Giardia lamblia</name>
    <dbReference type="NCBI Taxonomy" id="658858"/>
    <lineage>
        <taxon>Eukaryota</taxon>
        <taxon>Metamonada</taxon>
        <taxon>Diplomonadida</taxon>
        <taxon>Hexamitidae</taxon>
        <taxon>Giardiinae</taxon>
        <taxon>Giardia</taxon>
    </lineage>
</organism>
<proteinExistence type="predicted"/>
<dbReference type="STRING" id="658858.E1F763"/>
<evidence type="ECO:0000256" key="2">
    <source>
        <dbReference type="ARBA" id="ARBA00004906"/>
    </source>
</evidence>
<keyword evidence="4" id="KW-0808">Transferase</keyword>
<comment type="pathway">
    <text evidence="2">Protein modification; protein ubiquitination.</text>
</comment>
<dbReference type="PANTHER" id="PTHR11254:SF67">
    <property type="entry name" value="E3 UBIQUITIN-PROTEIN LIGASE HUWE1"/>
    <property type="match status" value="1"/>
</dbReference>
<feature type="region of interest" description="Disordered" evidence="7">
    <location>
        <begin position="302"/>
        <end position="328"/>
    </location>
</feature>
<feature type="region of interest" description="Disordered" evidence="7">
    <location>
        <begin position="548"/>
        <end position="586"/>
    </location>
</feature>
<dbReference type="OrthoDB" id="8068875at2759"/>
<dbReference type="OMA" id="SGCLAHI"/>
<protein>
    <recommendedName>
        <fullName evidence="3">HECT-type E3 ubiquitin transferase</fullName>
        <ecNumber evidence="3">2.3.2.26</ecNumber>
    </recommendedName>
</protein>
<dbReference type="Pfam" id="PF00632">
    <property type="entry name" value="HECT"/>
    <property type="match status" value="1"/>
</dbReference>
<dbReference type="GO" id="GO:0005737">
    <property type="term" value="C:cytoplasm"/>
    <property type="evidence" value="ECO:0007669"/>
    <property type="project" value="TreeGrafter"/>
</dbReference>
<feature type="region of interest" description="Disordered" evidence="7">
    <location>
        <begin position="1934"/>
        <end position="1957"/>
    </location>
</feature>
<comment type="caution">
    <text evidence="9">The sequence shown here is derived from an EMBL/GenBank/DDBJ whole genome shotgun (WGS) entry which is preliminary data.</text>
</comment>
<keyword evidence="5 6" id="KW-0833">Ubl conjugation pathway</keyword>
<dbReference type="SUPFAM" id="SSF56204">
    <property type="entry name" value="Hect, E3 ligase catalytic domain"/>
    <property type="match status" value="1"/>
</dbReference>
<dbReference type="PROSITE" id="PS50237">
    <property type="entry name" value="HECT"/>
    <property type="match status" value="1"/>
</dbReference>
<accession>E1F763</accession>
<feature type="region of interest" description="Disordered" evidence="7">
    <location>
        <begin position="616"/>
        <end position="649"/>
    </location>
</feature>
<name>E1F763_GIAIA</name>
<dbReference type="InterPro" id="IPR000569">
    <property type="entry name" value="HECT_dom"/>
</dbReference>
<feature type="domain" description="HECT" evidence="8">
    <location>
        <begin position="2290"/>
        <end position="2632"/>
    </location>
</feature>
<dbReference type="PANTHER" id="PTHR11254">
    <property type="entry name" value="HECT DOMAIN UBIQUITIN-PROTEIN LIGASE"/>
    <property type="match status" value="1"/>
</dbReference>
<dbReference type="SMART" id="SM00119">
    <property type="entry name" value="HECTc"/>
    <property type="match status" value="1"/>
</dbReference>
<evidence type="ECO:0000259" key="8">
    <source>
        <dbReference type="PROSITE" id="PS50237"/>
    </source>
</evidence>
<dbReference type="InterPro" id="IPR050409">
    <property type="entry name" value="E3_ubiq-protein_ligase"/>
</dbReference>
<feature type="active site" description="Glycyl thioester intermediate" evidence="6">
    <location>
        <position position="2600"/>
    </location>
</feature>
<dbReference type="Gene3D" id="3.30.2410.10">
    <property type="entry name" value="Hect, E3 ligase catalytic domain"/>
    <property type="match status" value="1"/>
</dbReference>
<gene>
    <name evidence="9" type="ORF">GLP15_2224</name>
</gene>
<dbReference type="EMBL" id="ACVC01000211">
    <property type="protein sequence ID" value="EFO61735.1"/>
    <property type="molecule type" value="Genomic_DNA"/>
</dbReference>
<sequence>MEGEYDSDIIPYDPPQPKSAEDFLFNPNPSRFRFTMPPRWQDLDPPLLVTETCNVELTRGRETILSIGRPRTRQRRLRRTLAWLRDHTSCLSTAYNCLYDSGIFVSVSDHVHNTMEVSTIASLSLISDAQTNPPSSRPSSAGSVEVQTFLQNCLNNFTDPAALKHHTQMLRENNNLFPSELVTASVIGKVRDCLAELAAMLSNSYSVPGVLNISQKQFLTELLRRTNKFFLSNSRRYESALSFVCALWPLWVYLSQVFDKAICDVVSINLNTIAKFYNINVSKRVGEYIQAMQELDSARQNLNKSADDPEESTGKSNESKAPSTPSIDNVISSLPSHSLLRRFCDTTFKNPFLQATSCKLICQLFTVCNDLVPFHPDLRLLIYGSVTFESLQSLPLSVESIKIARYTSSKVFLLQAQRVYRKYGDEIAANADLDDLTLLLHDYYFHVIHSMTEDGVEELKGTPCDVSHSGYVHHSSLNTVSRNNEPEETITDMFYKRGKEVDRAVLNAINLLKERAREDAVSPVFNGDDGSSDEDDTAIAAELARLMAAPPSESDSDIAESTTTATTATDVSEEESGHNNDPIDELDAALPNSLCTAVDVPDNATSATAEPVLEATVTQLDDTPNEQDPTPRLSEDRLNEQAEEGPTEDVLQSDVYDIRQMRVISEDYVSNWLSQNFLEDSPSMSLETRMRYMCMFISSVSLAVSEVDSGAINTELQQAQSFSEQEEYLFSQAIEKLATLFVEAISLDAPLNNVSITIVHEFLCIFLYCTGLGFVGEFECINLDTFLQILQHIDLYSETIRSVNRYIKSMSLLQNEDIRGSLVSYDKKIFNFLLKKFSVLDDTYYLNAGNPMPVRDIKVTHLQLRVQNADALSTTVRDLQRLVERQCNMTTCEFISSCLIEHQCLNCILIDLIIKSQKDFAAFLIANPDQLLQILHVCKNNLLDNVPAKELATENIDVTLRNRLSYFLLMLFILSLLDTDTIVHSMQPLLSLATNAEEICVDGNAAEDNTVGAEKQCATSDPTRAMSKFTIDNIVTLICAYLQSICKYSQQYSTDRSITYALNTLNKQTRGSGKAIKIPFELFRNKVDGSVYFVEGTNVAKLLTIITEPCYAGLFEKSYALIPKLKVRSDAGGIARRLLTTGHLPLAGMRTLNTDLYDRIKLMTGRERTEDLRYVDKAIPRILLASLFLDRVAKSRIPISASPLESLLMTLEYLVHKKLTTHLADPPDGDSVLAQGLFCFPAGIKPKVSSFIVSLFALSKHPISMTLSYALFHWLELPATELALFYNALEKLPNFGFINLPTERIAEALAAKDDPESLDIVDPHSAEQAPVSLLAQQGLPGILVATQAQAETSSLGLASSTSTDLLDQSFIHPPIDKLLSSMGTQSTCAFQYQAQVALEEYTSLAQLFYRSFTHVIVTLLFALGNWKCYPLGQFLYLPAERISRLQGKIFSIPDRLAMLNSLSVILGEIEAIVAFIPFIQQTLPIVTLLSGCLAHIDEAIFLGNEPIIRTLLRVLLPGELYFSLMRPPSAQPGQMHSLTSSLATKPLSAGGSILPARPLSSSLTTKPGYFMTASTTQSYRGLSVSLKTKQMVLACLRTTLMNAIQLCALSTLPQTYPFYNIYTNELLQFSQLEICSIYLIGWLRLTQNLTLCYDGALVAQLITILSYFPHLKYDIQRSIPEESSELEHAASFNAFGSLTSNATPLMHTNSPALRPSSRASTASKATLRGTSVGTSSLNSRSIPGLFSPNFNVVSTPFIALLFPAFTFDGAVSNFVGWIIYHFLLGYVKLGGLEGMLHQIHISEESVPLAGLPVHANLDSGSKKYIESLTNYFSTQMESVSACKNICSLVSAFTFVLQYDMLHLVGSSVQLGHKLSAHVLQKMLMALPETVCSTGECMFDDPNSTSRMAKILVPLSAPLGAFSTAGCFAIDLPGKSTTKTDPDEADTTEEQTEETKEETEKQAFGTKMVDVYIAVSKTAGSLSETHFSYLSAESGLADVWTSYQVFLTSEYNEYFFLQSHAIVDPACLCGDHLGIFFALCSYHIWFRMLLDPLFRRSTLIMSVDNQTDPYYALYSEVQHAHRYYCLEANNLSSVWFGADLIAITRILRHPNAEIDEADIAHRKQLCLLKRACIYIAELKEALHVKSLAEGSYSHLIAQQNAMKSVEEHTILSLVLPNSSIDDHTITQILMEDLAAQSKQEYNSVVFLGALSDIYLNGAALFMLSFDDKLFMFRHLMRLSSNCYLPEQTMSETMVEATKYVPAQSTTLEISVRRDAPLQSLIEYLDQNVAGSQAALQKPWRVAFLDENALDLHGPRQEYMNLVTSDLMSHCQAFSRKNYLPKVCKASAAPLRRQSGYLEYIILAYLISRSITEFLSLSFDVPTTLLRRILGLPFKAQDIMLSSPELYYGNLIALLNVDKYRFEDCVGLDITDVPFDDTIDAEHSTIKYSGNTMDHVNMMVAEIISRRSVPINVVAKLVQRSLLSVDLRIFTPVELGLVISGINELSSAQLISLFKWIHPPPAVSSGLVSQATELAFSTVLNELTCEERSEFLCFITGSSRVPPIGFEPELKVQRLAADGETPDTKPEDIDPKKLRLPSASTCFHSLKLPPYCNPADLKRVLKISISEGKTFEFA</sequence>
<evidence type="ECO:0000256" key="7">
    <source>
        <dbReference type="SAM" id="MobiDB-lite"/>
    </source>
</evidence>
<dbReference type="Proteomes" id="UP000008974">
    <property type="component" value="Unassembled WGS sequence"/>
</dbReference>
<feature type="compositionally biased region" description="Polar residues" evidence="7">
    <location>
        <begin position="616"/>
        <end position="628"/>
    </location>
</feature>
<evidence type="ECO:0000256" key="4">
    <source>
        <dbReference type="ARBA" id="ARBA00022679"/>
    </source>
</evidence>
<evidence type="ECO:0000313" key="9">
    <source>
        <dbReference type="EMBL" id="EFO61735.1"/>
    </source>
</evidence>
<dbReference type="VEuPathDB" id="GiardiaDB:GLP15_2224"/>
<evidence type="ECO:0000256" key="5">
    <source>
        <dbReference type="ARBA" id="ARBA00022786"/>
    </source>
</evidence>
<evidence type="ECO:0000256" key="6">
    <source>
        <dbReference type="PROSITE-ProRule" id="PRU00104"/>
    </source>
</evidence>
<reference evidence="9 10" key="1">
    <citation type="journal article" date="2010" name="BMC Genomics">
        <title>Genome analysis and comparative genomics of a Giardia intestinalis assemblage E isolate.</title>
        <authorList>
            <person name="Jerlstrom-Hultqvist J."/>
            <person name="Franzen O."/>
            <person name="Ankarklev J."/>
            <person name="Xu F."/>
            <person name="Nohynkova E."/>
            <person name="Andersson J.O."/>
            <person name="Svard S.G."/>
            <person name="Andersson B."/>
        </authorList>
    </citation>
    <scope>NUCLEOTIDE SEQUENCE [LARGE SCALE GENOMIC DNA]</scope>
    <source>
        <strain evidence="9 10">P15</strain>
    </source>
</reference>
<dbReference type="EC" id="2.3.2.26" evidence="3"/>
<dbReference type="GO" id="GO:0000209">
    <property type="term" value="P:protein polyubiquitination"/>
    <property type="evidence" value="ECO:0007669"/>
    <property type="project" value="TreeGrafter"/>
</dbReference>
<feature type="region of interest" description="Disordered" evidence="7">
    <location>
        <begin position="1708"/>
        <end position="1737"/>
    </location>
</feature>
<dbReference type="Gene3D" id="3.90.1750.10">
    <property type="entry name" value="Hect, E3 ligase catalytic domains"/>
    <property type="match status" value="1"/>
</dbReference>
<evidence type="ECO:0000256" key="1">
    <source>
        <dbReference type="ARBA" id="ARBA00000885"/>
    </source>
</evidence>
<evidence type="ECO:0000313" key="10">
    <source>
        <dbReference type="Proteomes" id="UP000008974"/>
    </source>
</evidence>
<comment type="catalytic activity">
    <reaction evidence="1">
        <text>S-ubiquitinyl-[E2 ubiquitin-conjugating enzyme]-L-cysteine + [acceptor protein]-L-lysine = [E2 ubiquitin-conjugating enzyme]-L-cysteine + N(6)-ubiquitinyl-[acceptor protein]-L-lysine.</text>
        <dbReference type="EC" id="2.3.2.26"/>
    </reaction>
</comment>
<feature type="compositionally biased region" description="Polar residues" evidence="7">
    <location>
        <begin position="314"/>
        <end position="328"/>
    </location>
</feature>
<dbReference type="GO" id="GO:0061630">
    <property type="term" value="F:ubiquitin protein ligase activity"/>
    <property type="evidence" value="ECO:0007669"/>
    <property type="project" value="UniProtKB-EC"/>
</dbReference>
<feature type="compositionally biased region" description="Low complexity" evidence="7">
    <location>
        <begin position="548"/>
        <end position="570"/>
    </location>
</feature>